<organism evidence="2 3">
    <name type="scientific">Oryza sativa subsp. japonica</name>
    <name type="common">Rice</name>
    <dbReference type="NCBI Taxonomy" id="39947"/>
    <lineage>
        <taxon>Eukaryota</taxon>
        <taxon>Viridiplantae</taxon>
        <taxon>Streptophyta</taxon>
        <taxon>Embryophyta</taxon>
        <taxon>Tracheophyta</taxon>
        <taxon>Spermatophyta</taxon>
        <taxon>Magnoliopsida</taxon>
        <taxon>Liliopsida</taxon>
        <taxon>Poales</taxon>
        <taxon>Poaceae</taxon>
        <taxon>BOP clade</taxon>
        <taxon>Oryzoideae</taxon>
        <taxon>Oryzeae</taxon>
        <taxon>Oryzinae</taxon>
        <taxon>Oryza</taxon>
        <taxon>Oryza sativa</taxon>
    </lineage>
</organism>
<dbReference type="AlphaFoldDB" id="A0A0P0X5V1"/>
<feature type="region of interest" description="Disordered" evidence="1">
    <location>
        <begin position="128"/>
        <end position="148"/>
    </location>
</feature>
<sequence length="173" mass="19389">MILVAKDIGISMCFTEPDCLLLPREGCPNTGPGDQISLLLEINSDLPQQPQQAERLLHRDTLRGTVEHNRGHLLAASKFDHRRRRRLMLDRENNRSRVEEEELPPPPPPPPSAVDATRDLLPARRGLSLNADWGGETPHLKQAKRRSTSSLGSCAAMDWIRCELAFFAISSRV</sequence>
<reference evidence="3" key="1">
    <citation type="journal article" date="2005" name="Nature">
        <title>The map-based sequence of the rice genome.</title>
        <authorList>
            <consortium name="International rice genome sequencing project (IRGSP)"/>
            <person name="Matsumoto T."/>
            <person name="Wu J."/>
            <person name="Kanamori H."/>
            <person name="Katayose Y."/>
            <person name="Fujisawa M."/>
            <person name="Namiki N."/>
            <person name="Mizuno H."/>
            <person name="Yamamoto K."/>
            <person name="Antonio B.A."/>
            <person name="Baba T."/>
            <person name="Sakata K."/>
            <person name="Nagamura Y."/>
            <person name="Aoki H."/>
            <person name="Arikawa K."/>
            <person name="Arita K."/>
            <person name="Bito T."/>
            <person name="Chiden Y."/>
            <person name="Fujitsuka N."/>
            <person name="Fukunaka R."/>
            <person name="Hamada M."/>
            <person name="Harada C."/>
            <person name="Hayashi A."/>
            <person name="Hijishita S."/>
            <person name="Honda M."/>
            <person name="Hosokawa S."/>
            <person name="Ichikawa Y."/>
            <person name="Idonuma A."/>
            <person name="Iijima M."/>
            <person name="Ikeda M."/>
            <person name="Ikeno M."/>
            <person name="Ito K."/>
            <person name="Ito S."/>
            <person name="Ito T."/>
            <person name="Ito Y."/>
            <person name="Ito Y."/>
            <person name="Iwabuchi A."/>
            <person name="Kamiya K."/>
            <person name="Karasawa W."/>
            <person name="Kurita K."/>
            <person name="Katagiri S."/>
            <person name="Kikuta A."/>
            <person name="Kobayashi H."/>
            <person name="Kobayashi N."/>
            <person name="Machita K."/>
            <person name="Maehara T."/>
            <person name="Masukawa M."/>
            <person name="Mizubayashi T."/>
            <person name="Mukai Y."/>
            <person name="Nagasaki H."/>
            <person name="Nagata Y."/>
            <person name="Naito S."/>
            <person name="Nakashima M."/>
            <person name="Nakama Y."/>
            <person name="Nakamichi Y."/>
            <person name="Nakamura M."/>
            <person name="Meguro A."/>
            <person name="Negishi M."/>
            <person name="Ohta I."/>
            <person name="Ohta T."/>
            <person name="Okamoto M."/>
            <person name="Ono N."/>
            <person name="Saji S."/>
            <person name="Sakaguchi M."/>
            <person name="Sakai K."/>
            <person name="Shibata M."/>
            <person name="Shimokawa T."/>
            <person name="Song J."/>
            <person name="Takazaki Y."/>
            <person name="Terasawa K."/>
            <person name="Tsugane M."/>
            <person name="Tsuji K."/>
            <person name="Ueda S."/>
            <person name="Waki K."/>
            <person name="Yamagata H."/>
            <person name="Yamamoto M."/>
            <person name="Yamamoto S."/>
            <person name="Yamane H."/>
            <person name="Yoshiki S."/>
            <person name="Yoshihara R."/>
            <person name="Yukawa K."/>
            <person name="Zhong H."/>
            <person name="Yano M."/>
            <person name="Yuan Q."/>
            <person name="Ouyang S."/>
            <person name="Liu J."/>
            <person name="Jones K.M."/>
            <person name="Gansberger K."/>
            <person name="Moffat K."/>
            <person name="Hill J."/>
            <person name="Bera J."/>
            <person name="Fadrosh D."/>
            <person name="Jin S."/>
            <person name="Johri S."/>
            <person name="Kim M."/>
            <person name="Overton L."/>
            <person name="Reardon M."/>
            <person name="Tsitrin T."/>
            <person name="Vuong H."/>
            <person name="Weaver B."/>
            <person name="Ciecko A."/>
            <person name="Tallon L."/>
            <person name="Jackson J."/>
            <person name="Pai G."/>
            <person name="Aken S.V."/>
            <person name="Utterback T."/>
            <person name="Reidmuller S."/>
            <person name="Feldblyum T."/>
            <person name="Hsiao J."/>
            <person name="Zismann V."/>
            <person name="Iobst S."/>
            <person name="de Vazeille A.R."/>
            <person name="Buell C.R."/>
            <person name="Ying K."/>
            <person name="Li Y."/>
            <person name="Lu T."/>
            <person name="Huang Y."/>
            <person name="Zhao Q."/>
            <person name="Feng Q."/>
            <person name="Zhang L."/>
            <person name="Zhu J."/>
            <person name="Weng Q."/>
            <person name="Mu J."/>
            <person name="Lu Y."/>
            <person name="Fan D."/>
            <person name="Liu Y."/>
            <person name="Guan J."/>
            <person name="Zhang Y."/>
            <person name="Yu S."/>
            <person name="Liu X."/>
            <person name="Zhang Y."/>
            <person name="Hong G."/>
            <person name="Han B."/>
            <person name="Choisne N."/>
            <person name="Demange N."/>
            <person name="Orjeda G."/>
            <person name="Samain S."/>
            <person name="Cattolico L."/>
            <person name="Pelletier E."/>
            <person name="Couloux A."/>
            <person name="Segurens B."/>
            <person name="Wincker P."/>
            <person name="D'Hont A."/>
            <person name="Scarpelli C."/>
            <person name="Weissenbach J."/>
            <person name="Salanoubat M."/>
            <person name="Quetier F."/>
            <person name="Yu Y."/>
            <person name="Kim H.R."/>
            <person name="Rambo T."/>
            <person name="Currie J."/>
            <person name="Collura K."/>
            <person name="Luo M."/>
            <person name="Yang T."/>
            <person name="Ammiraju J.S.S."/>
            <person name="Engler F."/>
            <person name="Soderlund C."/>
            <person name="Wing R.A."/>
            <person name="Palmer L.E."/>
            <person name="de la Bastide M."/>
            <person name="Spiegel L."/>
            <person name="Nascimento L."/>
            <person name="Zutavern T."/>
            <person name="O'Shaughnessy A."/>
            <person name="Dike S."/>
            <person name="Dedhia N."/>
            <person name="Preston R."/>
            <person name="Balija V."/>
            <person name="McCombie W.R."/>
            <person name="Chow T."/>
            <person name="Chen H."/>
            <person name="Chung M."/>
            <person name="Chen C."/>
            <person name="Shaw J."/>
            <person name="Wu H."/>
            <person name="Hsiao K."/>
            <person name="Chao Y."/>
            <person name="Chu M."/>
            <person name="Cheng C."/>
            <person name="Hour A."/>
            <person name="Lee P."/>
            <person name="Lin S."/>
            <person name="Lin Y."/>
            <person name="Liou J."/>
            <person name="Liu S."/>
            <person name="Hsing Y."/>
            <person name="Raghuvanshi S."/>
            <person name="Mohanty A."/>
            <person name="Bharti A.K."/>
            <person name="Gaur A."/>
            <person name="Gupta V."/>
            <person name="Kumar D."/>
            <person name="Ravi V."/>
            <person name="Vij S."/>
            <person name="Kapur A."/>
            <person name="Khurana P."/>
            <person name="Khurana P."/>
            <person name="Khurana J.P."/>
            <person name="Tyagi A.K."/>
            <person name="Gaikwad K."/>
            <person name="Singh A."/>
            <person name="Dalal V."/>
            <person name="Srivastava S."/>
            <person name="Dixit A."/>
            <person name="Pal A.K."/>
            <person name="Ghazi I.A."/>
            <person name="Yadav M."/>
            <person name="Pandit A."/>
            <person name="Bhargava A."/>
            <person name="Sureshbabu K."/>
            <person name="Batra K."/>
            <person name="Sharma T.R."/>
            <person name="Mohapatra T."/>
            <person name="Singh N.K."/>
            <person name="Messing J."/>
            <person name="Nelson A.B."/>
            <person name="Fuks G."/>
            <person name="Kavchok S."/>
            <person name="Keizer G."/>
            <person name="Linton E."/>
            <person name="Llaca V."/>
            <person name="Song R."/>
            <person name="Tanyolac B."/>
            <person name="Young S."/>
            <person name="Ho-Il K."/>
            <person name="Hahn J.H."/>
            <person name="Sangsakoo G."/>
            <person name="Vanavichit A."/>
            <person name="de Mattos Luiz.A.T."/>
            <person name="Zimmer P.D."/>
            <person name="Malone G."/>
            <person name="Dellagostin O."/>
            <person name="de Oliveira A.C."/>
            <person name="Bevan M."/>
            <person name="Bancroft I."/>
            <person name="Minx P."/>
            <person name="Cordum H."/>
            <person name="Wilson R."/>
            <person name="Cheng Z."/>
            <person name="Jin W."/>
            <person name="Jiang J."/>
            <person name="Leong S.A."/>
            <person name="Iwama H."/>
            <person name="Gojobori T."/>
            <person name="Itoh T."/>
            <person name="Niimura Y."/>
            <person name="Fujii Y."/>
            <person name="Habara T."/>
            <person name="Sakai H."/>
            <person name="Sato Y."/>
            <person name="Wilson G."/>
            <person name="Kumar K."/>
            <person name="McCouch S."/>
            <person name="Juretic N."/>
            <person name="Hoen D."/>
            <person name="Wright S."/>
            <person name="Bruskiewich R."/>
            <person name="Bureau T."/>
            <person name="Miyao A."/>
            <person name="Hirochika H."/>
            <person name="Nishikawa T."/>
            <person name="Kadowaki K."/>
            <person name="Sugiura M."/>
            <person name="Burr B."/>
            <person name="Sasaki T."/>
        </authorList>
    </citation>
    <scope>NUCLEOTIDE SEQUENCE [LARGE SCALE GENOMIC DNA]</scope>
    <source>
        <strain evidence="3">cv. Nipponbare</strain>
    </source>
</reference>
<dbReference type="Gramene" id="Os07t0467850-00">
    <property type="protein sequence ID" value="Os07t0467850-00"/>
    <property type="gene ID" value="Os07g0467850"/>
</dbReference>
<evidence type="ECO:0000313" key="3">
    <source>
        <dbReference type="Proteomes" id="UP000059680"/>
    </source>
</evidence>
<reference evidence="2 3" key="2">
    <citation type="journal article" date="2013" name="Plant Cell Physiol.">
        <title>Rice Annotation Project Database (RAP-DB): an integrative and interactive database for rice genomics.</title>
        <authorList>
            <person name="Sakai H."/>
            <person name="Lee S.S."/>
            <person name="Tanaka T."/>
            <person name="Numa H."/>
            <person name="Kim J."/>
            <person name="Kawahara Y."/>
            <person name="Wakimoto H."/>
            <person name="Yang C.C."/>
            <person name="Iwamoto M."/>
            <person name="Abe T."/>
            <person name="Yamada Y."/>
            <person name="Muto A."/>
            <person name="Inokuchi H."/>
            <person name="Ikemura T."/>
            <person name="Matsumoto T."/>
            <person name="Sasaki T."/>
            <person name="Itoh T."/>
        </authorList>
    </citation>
    <scope>NUCLEOTIDE SEQUENCE [LARGE SCALE GENOMIC DNA]</scope>
    <source>
        <strain evidence="3">cv. Nipponbare</strain>
    </source>
</reference>
<dbReference type="EMBL" id="AP014963">
    <property type="protein sequence ID" value="BAT01408.1"/>
    <property type="molecule type" value="Genomic_DNA"/>
</dbReference>
<dbReference type="PaxDb" id="39947-A0A0P0X5V1"/>
<reference evidence="2 3" key="3">
    <citation type="journal article" date="2013" name="Rice">
        <title>Improvement of the Oryza sativa Nipponbare reference genome using next generation sequence and optical map data.</title>
        <authorList>
            <person name="Kawahara Y."/>
            <person name="de la Bastide M."/>
            <person name="Hamilton J.P."/>
            <person name="Kanamori H."/>
            <person name="McCombie W.R."/>
            <person name="Ouyang S."/>
            <person name="Schwartz D.C."/>
            <person name="Tanaka T."/>
            <person name="Wu J."/>
            <person name="Zhou S."/>
            <person name="Childs K.L."/>
            <person name="Davidson R.M."/>
            <person name="Lin H."/>
            <person name="Quesada-Ocampo L."/>
            <person name="Vaillancourt B."/>
            <person name="Sakai H."/>
            <person name="Lee S.S."/>
            <person name="Kim J."/>
            <person name="Numa H."/>
            <person name="Itoh T."/>
            <person name="Buell C.R."/>
            <person name="Matsumoto T."/>
        </authorList>
    </citation>
    <scope>NUCLEOTIDE SEQUENCE [LARGE SCALE GENOMIC DNA]</scope>
    <source>
        <strain evidence="3">cv. Nipponbare</strain>
    </source>
</reference>
<evidence type="ECO:0000256" key="1">
    <source>
        <dbReference type="SAM" id="MobiDB-lite"/>
    </source>
</evidence>
<gene>
    <name evidence="2" type="ordered locus">Os07g0467850</name>
    <name evidence="2" type="ORF">OSNPB_070467850</name>
</gene>
<accession>A0A0P0X5V1</accession>
<dbReference type="Proteomes" id="UP000059680">
    <property type="component" value="Chromosome 7"/>
</dbReference>
<evidence type="ECO:0000313" key="2">
    <source>
        <dbReference type="EMBL" id="BAT01408.1"/>
    </source>
</evidence>
<feature type="region of interest" description="Disordered" evidence="1">
    <location>
        <begin position="90"/>
        <end position="114"/>
    </location>
</feature>
<protein>
    <submittedName>
        <fullName evidence="2">Os07g0467850 protein</fullName>
    </submittedName>
</protein>
<proteinExistence type="predicted"/>
<keyword evidence="3" id="KW-1185">Reference proteome</keyword>
<dbReference type="InParanoid" id="A0A0P0X5V1"/>
<name>A0A0P0X5V1_ORYSJ</name>